<dbReference type="Pfam" id="PF00206">
    <property type="entry name" value="Lyase_1"/>
    <property type="match status" value="1"/>
</dbReference>
<evidence type="ECO:0000313" key="7">
    <source>
        <dbReference type="Proteomes" id="UP001320768"/>
    </source>
</evidence>
<dbReference type="InterPro" id="IPR020557">
    <property type="entry name" value="Fumarate_lyase_CS"/>
</dbReference>
<evidence type="ECO:0000256" key="2">
    <source>
        <dbReference type="ARBA" id="ARBA00023239"/>
    </source>
</evidence>
<comment type="catalytic activity">
    <reaction evidence="3">
        <text>(S)-malate = fumarate + H2O</text>
        <dbReference type="Rhea" id="RHEA:12460"/>
        <dbReference type="ChEBI" id="CHEBI:15377"/>
        <dbReference type="ChEBI" id="CHEBI:15589"/>
        <dbReference type="ChEBI" id="CHEBI:29806"/>
        <dbReference type="EC" id="4.2.1.2"/>
    </reaction>
</comment>
<feature type="domain" description="Fumarate lyase N-terminal" evidence="4">
    <location>
        <begin position="13"/>
        <end position="341"/>
    </location>
</feature>
<dbReference type="PROSITE" id="PS00163">
    <property type="entry name" value="FUMARATE_LYASES"/>
    <property type="match status" value="1"/>
</dbReference>
<feature type="domain" description="Fumarase C C-terminal" evidence="5">
    <location>
        <begin position="408"/>
        <end position="460"/>
    </location>
</feature>
<dbReference type="Proteomes" id="UP001320768">
    <property type="component" value="Unassembled WGS sequence"/>
</dbReference>
<dbReference type="Gene3D" id="1.20.200.10">
    <property type="entry name" value="Fumarase/aspartase (Central domain)"/>
    <property type="match status" value="1"/>
</dbReference>
<reference evidence="6 7" key="1">
    <citation type="journal article" date="2022" name="Nat. Microbiol.">
        <title>The microbiome of a bacterivorous marine choanoflagellate contains a resource-demanding obligate bacterial associate.</title>
        <authorList>
            <person name="Needham D.M."/>
            <person name="Poirier C."/>
            <person name="Bachy C."/>
            <person name="George E.E."/>
            <person name="Wilken S."/>
            <person name="Yung C.C.M."/>
            <person name="Limardo A.J."/>
            <person name="Morando M."/>
            <person name="Sudek L."/>
            <person name="Malmstrom R.R."/>
            <person name="Keeling P.J."/>
            <person name="Santoro A.E."/>
            <person name="Worden A.Z."/>
        </authorList>
    </citation>
    <scope>NUCLEOTIDE SEQUENCE [LARGE SCALE GENOMIC DNA]</scope>
    <source>
        <strain evidence="6 7">Comchoano-2</strain>
    </source>
</reference>
<feature type="binding site" evidence="3">
    <location>
        <position position="319"/>
    </location>
    <ligand>
        <name>substrate</name>
    </ligand>
</feature>
<gene>
    <name evidence="3" type="primary">fumC</name>
    <name evidence="6" type="ORF">MKS91_01165</name>
</gene>
<protein>
    <recommendedName>
        <fullName evidence="3">Fumarate hydratase class II</fullName>
        <shortName evidence="3">Fumarase C</shortName>
        <ecNumber evidence="3">4.2.1.2</ecNumber>
    </recommendedName>
    <alternativeName>
        <fullName evidence="3">Aerobic fumarase</fullName>
    </alternativeName>
    <alternativeName>
        <fullName evidence="3">Iron-independent fumarase</fullName>
    </alternativeName>
</protein>
<evidence type="ECO:0000256" key="1">
    <source>
        <dbReference type="ARBA" id="ARBA00009084"/>
    </source>
</evidence>
<sequence length="460" mass="50333">MTEYRTEKDSIGSIKVLKEAYWGAQTQRSIENFAIGQELMPLELIYGYAHFKQACAIANQACNVISEAQYEAIESACQAIMKSELDDQFPLSVWQTGSGTQSNMNVNEVIAHFANKTLDLANDDKKALHPNDHINAQQSSNDSFPCAMHIALCKVLVMDLLPTLVSFKGAIEQKMEDFDGVVRVGRTHLQDAVPITFTQSFSAYHTFVVEAIDQIHDTLSLLYQLPVGATAVGTGINVQEGFVDAVLDNLVDQLNIPFTKASNNFSELSAHNAISRLSAQLAVLASNLEKMANDIRWLGSGPRCGLGELSLPANEPGSSIMPGKVNPTQCEAMSMVCLQVMANNHLILNANSRGHFELNTYKPLIIHNILQSCQLVNDACISFKDNLLVGLTINEEKVKDTLSESLMLITALKPVIGYEACAKIAHHAHENQLTLKASAMSLGLVSEADYDQHVNPDEMV</sequence>
<dbReference type="Gene3D" id="1.10.40.30">
    <property type="entry name" value="Fumarase/aspartase (C-terminal domain)"/>
    <property type="match status" value="1"/>
</dbReference>
<comment type="caution">
    <text evidence="6">The sequence shown here is derived from an EMBL/GenBank/DDBJ whole genome shotgun (WGS) entry which is preliminary data.</text>
</comment>
<name>A0ABT1L468_9GAMM</name>
<comment type="subunit">
    <text evidence="3">Homotetramer.</text>
</comment>
<accession>A0ABT1L468</accession>
<evidence type="ECO:0000256" key="3">
    <source>
        <dbReference type="HAMAP-Rule" id="MF_00743"/>
    </source>
</evidence>
<feature type="active site" description="Proton donor/acceptor" evidence="3">
    <location>
        <position position="188"/>
    </location>
</feature>
<proteinExistence type="inferred from homology"/>
<feature type="binding site" evidence="3">
    <location>
        <begin position="324"/>
        <end position="326"/>
    </location>
    <ligand>
        <name>substrate</name>
    </ligand>
</feature>
<feature type="binding site" evidence="3">
    <location>
        <begin position="98"/>
        <end position="100"/>
    </location>
    <ligand>
        <name>substrate</name>
    </ligand>
</feature>
<dbReference type="Pfam" id="PF10415">
    <property type="entry name" value="FumaraseC_C"/>
    <property type="match status" value="1"/>
</dbReference>
<comment type="pathway">
    <text evidence="3">Carbohydrate metabolism; tricarboxylic acid cycle; (S)-malate from fumarate: step 1/1.</text>
</comment>
<keyword evidence="3" id="KW-0963">Cytoplasm</keyword>
<dbReference type="InterPro" id="IPR005677">
    <property type="entry name" value="Fum_hydII"/>
</dbReference>
<keyword evidence="2 3" id="KW-0456">Lyase</keyword>
<evidence type="ECO:0000313" key="6">
    <source>
        <dbReference type="EMBL" id="MCP8351904.1"/>
    </source>
</evidence>
<feature type="binding site" evidence="3">
    <location>
        <begin position="139"/>
        <end position="141"/>
    </location>
    <ligand>
        <name>substrate</name>
    </ligand>
</feature>
<dbReference type="PANTHER" id="PTHR11444:SF1">
    <property type="entry name" value="FUMARATE HYDRATASE, MITOCHONDRIAL"/>
    <property type="match status" value="1"/>
</dbReference>
<evidence type="ECO:0000259" key="5">
    <source>
        <dbReference type="Pfam" id="PF10415"/>
    </source>
</evidence>
<comment type="function">
    <text evidence="3">Involved in the TCA cycle. Catalyzes the stereospecific interconversion of fumarate to L-malate.</text>
</comment>
<keyword evidence="7" id="KW-1185">Reference proteome</keyword>
<comment type="similarity">
    <text evidence="1 3">Belongs to the class-II fumarase/aspartase family. Fumarase subfamily.</text>
</comment>
<dbReference type="InterPro" id="IPR022761">
    <property type="entry name" value="Fumarate_lyase_N"/>
</dbReference>
<dbReference type="PRINTS" id="PR00149">
    <property type="entry name" value="FUMRATELYASE"/>
</dbReference>
<dbReference type="EC" id="4.2.1.2" evidence="3"/>
<feature type="binding site" description="in site B" evidence="3">
    <location>
        <begin position="129"/>
        <end position="132"/>
    </location>
    <ligand>
        <name>substrate</name>
    </ligand>
</feature>
<feature type="active site" evidence="3">
    <location>
        <position position="318"/>
    </location>
</feature>
<organism evidence="6 7">
    <name type="scientific">Candidatus Synchoanobacter obligatus</name>
    <dbReference type="NCBI Taxonomy" id="2919597"/>
    <lineage>
        <taxon>Bacteria</taxon>
        <taxon>Pseudomonadati</taxon>
        <taxon>Pseudomonadota</taxon>
        <taxon>Gammaproteobacteria</taxon>
        <taxon>Candidatus Comchoanobacterales</taxon>
        <taxon>Candidatus Comchoanobacteraceae</taxon>
        <taxon>Candidatus Synchoanobacter</taxon>
    </lineage>
</organism>
<comment type="subcellular location">
    <subcellularLocation>
        <location evidence="3">Cytoplasm</location>
    </subcellularLocation>
</comment>
<dbReference type="SUPFAM" id="SSF48557">
    <property type="entry name" value="L-aspartase-like"/>
    <property type="match status" value="1"/>
</dbReference>
<dbReference type="Gene3D" id="1.10.275.10">
    <property type="entry name" value="Fumarase/aspartase (N-terminal domain)"/>
    <property type="match status" value="1"/>
</dbReference>
<dbReference type="InterPro" id="IPR018951">
    <property type="entry name" value="Fumarase_C_C"/>
</dbReference>
<dbReference type="EMBL" id="JAKUDN010000001">
    <property type="protein sequence ID" value="MCP8351904.1"/>
    <property type="molecule type" value="Genomic_DNA"/>
</dbReference>
<keyword evidence="3" id="KW-0816">Tricarboxylic acid cycle</keyword>
<dbReference type="InterPro" id="IPR008948">
    <property type="entry name" value="L-Aspartase-like"/>
</dbReference>
<feature type="binding site" evidence="3">
    <location>
        <position position="187"/>
    </location>
    <ligand>
        <name>substrate</name>
    </ligand>
</feature>
<dbReference type="InterPro" id="IPR000362">
    <property type="entry name" value="Fumarate_lyase_fam"/>
</dbReference>
<comment type="miscellaneous">
    <text evidence="3">There are 2 substrate-binding sites: the catalytic A site, and the non-catalytic B site that may play a role in the transfer of substrate or product between the active site and the solvent. Alternatively, the B site may bind allosteric effectors.</text>
</comment>
<dbReference type="HAMAP" id="MF_00743">
    <property type="entry name" value="FumaraseC"/>
    <property type="match status" value="1"/>
</dbReference>
<dbReference type="PANTHER" id="PTHR11444">
    <property type="entry name" value="ASPARTATEAMMONIA/ARGININOSUCCINATE/ADENYLOSUCCINATE LYASE"/>
    <property type="match status" value="1"/>
</dbReference>
<dbReference type="RefSeq" id="WP_258569012.1">
    <property type="nucleotide sequence ID" value="NZ_JAKUDN010000001.1"/>
</dbReference>
<dbReference type="InterPro" id="IPR024083">
    <property type="entry name" value="Fumarase/histidase_N"/>
</dbReference>
<feature type="site" description="Important for catalytic activity" evidence="3">
    <location>
        <position position="331"/>
    </location>
</feature>
<evidence type="ECO:0000259" key="4">
    <source>
        <dbReference type="Pfam" id="PF00206"/>
    </source>
</evidence>